<accession>A0A268QXW4</accession>
<dbReference type="PRINTS" id="PR01272">
    <property type="entry name" value="ACUCPROTEIN"/>
</dbReference>
<feature type="non-terminal residue" evidence="2">
    <location>
        <position position="1"/>
    </location>
</feature>
<dbReference type="Gene3D" id="3.40.800.20">
    <property type="entry name" value="Histone deacetylase domain"/>
    <property type="match status" value="1"/>
</dbReference>
<evidence type="ECO:0000259" key="1">
    <source>
        <dbReference type="Pfam" id="PF00850"/>
    </source>
</evidence>
<feature type="domain" description="Histone deacetylase" evidence="1">
    <location>
        <begin position="2"/>
        <end position="76"/>
    </location>
</feature>
<reference evidence="2 3" key="1">
    <citation type="submission" date="2017-07" db="EMBL/GenBank/DDBJ databases">
        <title>Isolation and whole genome analysis of endospore-forming bacteria from heroin.</title>
        <authorList>
            <person name="Kalinowski J."/>
            <person name="Ahrens B."/>
            <person name="Al-Dilaimi A."/>
            <person name="Winkler A."/>
            <person name="Wibberg D."/>
            <person name="Schleenbecker U."/>
            <person name="Ruckert C."/>
            <person name="Wolfel R."/>
            <person name="Grass G."/>
        </authorList>
    </citation>
    <scope>NUCLEOTIDE SEQUENCE [LARGE SCALE GENOMIC DNA]</scope>
    <source>
        <strain evidence="2 3">7523-2</strain>
    </source>
</reference>
<dbReference type="InterPro" id="IPR003085">
    <property type="entry name" value="AcuC"/>
</dbReference>
<organism evidence="2 3">
    <name type="scientific">Shouchella clausii</name>
    <name type="common">Alkalihalobacillus clausii</name>
    <dbReference type="NCBI Taxonomy" id="79880"/>
    <lineage>
        <taxon>Bacteria</taxon>
        <taxon>Bacillati</taxon>
        <taxon>Bacillota</taxon>
        <taxon>Bacilli</taxon>
        <taxon>Bacillales</taxon>
        <taxon>Bacillaceae</taxon>
        <taxon>Shouchella</taxon>
    </lineage>
</organism>
<gene>
    <name evidence="2" type="ORF">CHH61_24960</name>
</gene>
<protein>
    <submittedName>
        <fullName evidence="2">Acetoin utilization protein AcuC</fullName>
    </submittedName>
</protein>
<dbReference type="GO" id="GO:0045149">
    <property type="term" value="P:acetoin metabolic process"/>
    <property type="evidence" value="ECO:0007669"/>
    <property type="project" value="InterPro"/>
</dbReference>
<dbReference type="InterPro" id="IPR037138">
    <property type="entry name" value="His_deacetylse_dom_sf"/>
</dbReference>
<dbReference type="SUPFAM" id="SSF52768">
    <property type="entry name" value="Arginase/deacetylase"/>
    <property type="match status" value="1"/>
</dbReference>
<evidence type="ECO:0000313" key="3">
    <source>
        <dbReference type="Proteomes" id="UP000216133"/>
    </source>
</evidence>
<feature type="non-terminal residue" evidence="2">
    <location>
        <position position="77"/>
    </location>
</feature>
<sequence length="77" mass="8202">IIPPRQAADEELHMIHDPDYVNAVKLAGRGQLPEESCENYGLGTEDTPVFPNMHEASSLLVGGTLAAVDAVMSGRAK</sequence>
<dbReference type="EMBL" id="NPBS01000657">
    <property type="protein sequence ID" value="PAF12742.1"/>
    <property type="molecule type" value="Genomic_DNA"/>
</dbReference>
<dbReference type="AlphaFoldDB" id="A0A268QXW4"/>
<evidence type="ECO:0000313" key="2">
    <source>
        <dbReference type="EMBL" id="PAF12742.1"/>
    </source>
</evidence>
<dbReference type="Proteomes" id="UP000216133">
    <property type="component" value="Unassembled WGS sequence"/>
</dbReference>
<dbReference type="InterPro" id="IPR023696">
    <property type="entry name" value="Ureohydrolase_dom_sf"/>
</dbReference>
<dbReference type="Pfam" id="PF00850">
    <property type="entry name" value="Hist_deacetyl"/>
    <property type="match status" value="1"/>
</dbReference>
<comment type="caution">
    <text evidence="2">The sequence shown here is derived from an EMBL/GenBank/DDBJ whole genome shotgun (WGS) entry which is preliminary data.</text>
</comment>
<name>A0A268QXW4_SHOCL</name>
<proteinExistence type="predicted"/>
<dbReference type="InterPro" id="IPR023801">
    <property type="entry name" value="His_deacetylse_dom"/>
</dbReference>